<protein>
    <submittedName>
        <fullName evidence="2">Uncharacterized protein</fullName>
    </submittedName>
</protein>
<organism evidence="2 3">
    <name type="scientific">Kingella denitrificans ATCC 33394</name>
    <dbReference type="NCBI Taxonomy" id="888741"/>
    <lineage>
        <taxon>Bacteria</taxon>
        <taxon>Pseudomonadati</taxon>
        <taxon>Pseudomonadota</taxon>
        <taxon>Betaproteobacteria</taxon>
        <taxon>Neisseriales</taxon>
        <taxon>Neisseriaceae</taxon>
        <taxon>Kingella</taxon>
    </lineage>
</organism>
<gene>
    <name evidence="2" type="ORF">HMPREF9098_2300</name>
</gene>
<dbReference type="SUPFAM" id="SSF81901">
    <property type="entry name" value="HCP-like"/>
    <property type="match status" value="1"/>
</dbReference>
<feature type="transmembrane region" description="Helical" evidence="1">
    <location>
        <begin position="277"/>
        <end position="298"/>
    </location>
</feature>
<name>F0F2G5_9NEIS</name>
<keyword evidence="1" id="KW-1133">Transmembrane helix</keyword>
<evidence type="ECO:0000256" key="1">
    <source>
        <dbReference type="SAM" id="Phobius"/>
    </source>
</evidence>
<dbReference type="STRING" id="888741.HMPREF9098_2300"/>
<dbReference type="HOGENOM" id="CLU_923702_0_0_4"/>
<accession>F0F2G5</accession>
<keyword evidence="1" id="KW-0812">Transmembrane</keyword>
<dbReference type="Gene3D" id="1.25.40.10">
    <property type="entry name" value="Tetratricopeptide repeat domain"/>
    <property type="match status" value="1"/>
</dbReference>
<evidence type="ECO:0000313" key="2">
    <source>
        <dbReference type="EMBL" id="EGC16272.1"/>
    </source>
</evidence>
<keyword evidence="1" id="KW-0472">Membrane</keyword>
<reference evidence="2 3" key="1">
    <citation type="submission" date="2011-01" db="EMBL/GenBank/DDBJ databases">
        <authorList>
            <person name="Muzny D."/>
            <person name="Qin X."/>
            <person name="Deng J."/>
            <person name="Jiang H."/>
            <person name="Liu Y."/>
            <person name="Qu J."/>
            <person name="Song X.-Z."/>
            <person name="Zhang L."/>
            <person name="Thornton R."/>
            <person name="Coyle M."/>
            <person name="Francisco L."/>
            <person name="Jackson L."/>
            <person name="Javaid M."/>
            <person name="Korchina V."/>
            <person name="Kovar C."/>
            <person name="Mata R."/>
            <person name="Mathew T."/>
            <person name="Ngo R."/>
            <person name="Nguyen L."/>
            <person name="Nguyen N."/>
            <person name="Okwuonu G."/>
            <person name="Ongeri F."/>
            <person name="Pham C."/>
            <person name="Simmons D."/>
            <person name="Wilczek-Boney K."/>
            <person name="Hale W."/>
            <person name="Jakkamsetti A."/>
            <person name="Pham P."/>
            <person name="Ruth R."/>
            <person name="San Lucas F."/>
            <person name="Warren J."/>
            <person name="Zhang J."/>
            <person name="Zhao Z."/>
            <person name="Zhou C."/>
            <person name="Zhu D."/>
            <person name="Lee S."/>
            <person name="Bess C."/>
            <person name="Blankenburg K."/>
            <person name="Forbes L."/>
            <person name="Fu Q."/>
            <person name="Gubbala S."/>
            <person name="Hirani K."/>
            <person name="Jayaseelan J.C."/>
            <person name="Lara F."/>
            <person name="Munidasa M."/>
            <person name="Palculict T."/>
            <person name="Patil S."/>
            <person name="Pu L.-L."/>
            <person name="Saada N."/>
            <person name="Tang L."/>
            <person name="Weissenberger G."/>
            <person name="Zhu Y."/>
            <person name="Hemphill L."/>
            <person name="Shang Y."/>
            <person name="Youmans B."/>
            <person name="Ayvaz T."/>
            <person name="Ross M."/>
            <person name="Santibanez J."/>
            <person name="Aqrawi P."/>
            <person name="Gross S."/>
            <person name="Joshi V."/>
            <person name="Fowler G."/>
            <person name="Nazareth L."/>
            <person name="Reid J."/>
            <person name="Worley K."/>
            <person name="Petrosino J."/>
            <person name="Highlander S."/>
            <person name="Gibbs R."/>
        </authorList>
    </citation>
    <scope>NUCLEOTIDE SEQUENCE [LARGE SCALE GENOMIC DNA]</scope>
    <source>
        <strain evidence="2 3">ATCC 33394</strain>
    </source>
</reference>
<dbReference type="RefSeq" id="WP_003784518.1">
    <property type="nucleotide sequence ID" value="NZ_GL870929.1"/>
</dbReference>
<evidence type="ECO:0000313" key="3">
    <source>
        <dbReference type="Proteomes" id="UP000004088"/>
    </source>
</evidence>
<dbReference type="InterPro" id="IPR011990">
    <property type="entry name" value="TPR-like_helical_dom_sf"/>
</dbReference>
<dbReference type="AlphaFoldDB" id="F0F2G5"/>
<dbReference type="EMBL" id="AEWV01000043">
    <property type="protein sequence ID" value="EGC16272.1"/>
    <property type="molecule type" value="Genomic_DNA"/>
</dbReference>
<proteinExistence type="predicted"/>
<dbReference type="Proteomes" id="UP000004088">
    <property type="component" value="Unassembled WGS sequence"/>
</dbReference>
<keyword evidence="3" id="KW-1185">Reference proteome</keyword>
<comment type="caution">
    <text evidence="2">The sequence shown here is derived from an EMBL/GenBank/DDBJ whole genome shotgun (WGS) entry which is preliminary data.</text>
</comment>
<sequence>MSNAPTEAHIQDCVRQMTDNKTITHSERTQGYAQLRLADFSAVLNEWALPHDNSQPLPNVHQALLDKHGVDEQKAQQIVAFVQQQAKQGNYTALLYWTYCLARGLGMAQQPQKAAQLVKQLSVRGDERASRWLGEMLAAAPLAAGEMLGDEMKAACTSFQAQYPEYDEQQVQAACEHYMQQPAAVKHIAKQWLETAVQQGSPIAAQRIRGLTALGLLSAAPVPKRLQTMEAYLTSQLTQVQSMLHSVDDPDILVLPDNIRLPQYEEEGEDQVWRKPLIYGAVALVVAFLFTVLMKSFFSTPPTPPLP</sequence>